<dbReference type="AlphaFoldDB" id="A0A1G2S657"/>
<sequence length="280" mass="29409">MKNVCKVQTYRDLSHQQEVVMHTKYLVQLLFAVLMTASTLAVGAGKYYCKIGADPVNTNRQLSPDEKVVVLAEDLFVLLSSGSGHVCRGWLRAGEKVVVSETRGKSPWVKRCGNDVLNDVYFRARTTAPPPVAYRPPPERTRQASAAPISFNFNVNPEVMRPYDDCVGSCADANRITAVAVGVLGSVAIGYGISRSGDRITNNNGGTVVTPPSPGPGHGGSTNPPGPGHGGSTNPPPVVVVEDPPFVYPGNGGGTNPPVVVDPPFVYPGNDGGSGPGYGQ</sequence>
<keyword evidence="2" id="KW-0812">Transmembrane</keyword>
<evidence type="ECO:0000313" key="3">
    <source>
        <dbReference type="EMBL" id="OHA79781.1"/>
    </source>
</evidence>
<reference evidence="3 4" key="1">
    <citation type="journal article" date="2016" name="Nat. Commun.">
        <title>Thousands of microbial genomes shed light on interconnected biogeochemical processes in an aquifer system.</title>
        <authorList>
            <person name="Anantharaman K."/>
            <person name="Brown C.T."/>
            <person name="Hug L.A."/>
            <person name="Sharon I."/>
            <person name="Castelle C.J."/>
            <person name="Probst A.J."/>
            <person name="Thomas B.C."/>
            <person name="Singh A."/>
            <person name="Wilkins M.J."/>
            <person name="Karaoz U."/>
            <person name="Brodie E.L."/>
            <person name="Williams K.H."/>
            <person name="Hubbard S.S."/>
            <person name="Banfield J.F."/>
        </authorList>
    </citation>
    <scope>NUCLEOTIDE SEQUENCE [LARGE SCALE GENOMIC DNA]</scope>
</reference>
<proteinExistence type="predicted"/>
<comment type="caution">
    <text evidence="3">The sequence shown here is derived from an EMBL/GenBank/DDBJ whole genome shotgun (WGS) entry which is preliminary data.</text>
</comment>
<keyword evidence="2" id="KW-1133">Transmembrane helix</keyword>
<dbReference type="EMBL" id="MHUS01000043">
    <property type="protein sequence ID" value="OHA79781.1"/>
    <property type="molecule type" value="Genomic_DNA"/>
</dbReference>
<evidence type="ECO:0000256" key="1">
    <source>
        <dbReference type="SAM" id="MobiDB-lite"/>
    </source>
</evidence>
<keyword evidence="2" id="KW-0472">Membrane</keyword>
<organism evidence="3 4">
    <name type="scientific">Candidatus Yonathbacteria bacterium RIFCSPHIGHO2_01_FULL_51_10</name>
    <dbReference type="NCBI Taxonomy" id="1802723"/>
    <lineage>
        <taxon>Bacteria</taxon>
        <taxon>Candidatus Yonathiibacteriota</taxon>
    </lineage>
</organism>
<feature type="compositionally biased region" description="Low complexity" evidence="1">
    <location>
        <begin position="256"/>
        <end position="269"/>
    </location>
</feature>
<evidence type="ECO:0000313" key="4">
    <source>
        <dbReference type="Proteomes" id="UP000176997"/>
    </source>
</evidence>
<protein>
    <submittedName>
        <fullName evidence="3">Uncharacterized protein</fullName>
    </submittedName>
</protein>
<evidence type="ECO:0000256" key="2">
    <source>
        <dbReference type="SAM" id="Phobius"/>
    </source>
</evidence>
<feature type="region of interest" description="Disordered" evidence="1">
    <location>
        <begin position="194"/>
        <end position="280"/>
    </location>
</feature>
<dbReference type="STRING" id="1802723.A2675_04215"/>
<dbReference type="Proteomes" id="UP000176997">
    <property type="component" value="Unassembled WGS sequence"/>
</dbReference>
<accession>A0A1G2S657</accession>
<name>A0A1G2S657_9BACT</name>
<feature type="transmembrane region" description="Helical" evidence="2">
    <location>
        <begin position="25"/>
        <end position="48"/>
    </location>
</feature>
<gene>
    <name evidence="3" type="ORF">A2675_04215</name>
</gene>
<feature type="compositionally biased region" description="Low complexity" evidence="1">
    <location>
        <begin position="239"/>
        <end position="249"/>
    </location>
</feature>
<feature type="compositionally biased region" description="Gly residues" evidence="1">
    <location>
        <begin position="270"/>
        <end position="280"/>
    </location>
</feature>